<protein>
    <submittedName>
        <fullName evidence="4">Fe-S cluster assembly protein SufD</fullName>
    </submittedName>
</protein>
<dbReference type="NCBIfam" id="TIGR01981">
    <property type="entry name" value="sufD"/>
    <property type="match status" value="1"/>
</dbReference>
<feature type="domain" description="SUF system FeS cluster assembly SufBD N-terminal" evidence="3">
    <location>
        <begin position="5"/>
        <end position="164"/>
    </location>
</feature>
<dbReference type="Pfam" id="PF19295">
    <property type="entry name" value="SufBD_N"/>
    <property type="match status" value="1"/>
</dbReference>
<evidence type="ECO:0000313" key="4">
    <source>
        <dbReference type="EMBL" id="OFE13888.1"/>
    </source>
</evidence>
<feature type="domain" description="SUF system FeS cluster assembly SufBD core" evidence="2">
    <location>
        <begin position="177"/>
        <end position="406"/>
    </location>
</feature>
<comment type="caution">
    <text evidence="4">The sequence shown here is derived from an EMBL/GenBank/DDBJ whole genome shotgun (WGS) entry which is preliminary data.</text>
</comment>
<evidence type="ECO:0000256" key="1">
    <source>
        <dbReference type="ARBA" id="ARBA00043967"/>
    </source>
</evidence>
<evidence type="ECO:0000259" key="3">
    <source>
        <dbReference type="Pfam" id="PF19295"/>
    </source>
</evidence>
<dbReference type="AlphaFoldDB" id="A0A1E8CN70"/>
<dbReference type="InterPro" id="IPR000825">
    <property type="entry name" value="SUF_FeS_clus_asmbl_SufBD_core"/>
</dbReference>
<dbReference type="PANTHER" id="PTHR43575:SF1">
    <property type="entry name" value="PROTEIN ABCI7, CHLOROPLASTIC"/>
    <property type="match status" value="1"/>
</dbReference>
<sequence length="454" mass="49389">MARDNSSPAWMTTLREQGAADFARTSWPGRKTEQWKYTSLQSFQDFLAADWGSATVAATTVDADAATSGSAVSSSLLTLSATRLIFVDGVFDAEASDAMPSGTTLFSLADAAAEKIIADNLGRVAGSVDAQRRNLFAMLNNAWTRDGLLVHVPRSVTLEKPIYIAHVSSAPSTQRTDATVANQRVLVVMEEGSNAQIIEHYIGSEPGQPAFVNALTEIQLGNNAQLHHTRLNMEDEALSHVGGVHLNLQRDSRFSGFTIAEGSRLKRIDYQMNHCGQGAELKLDGVYLARHKQLVDYHTTIEHRVPHCTSQEVFRGIIGDKAKAVFNGRIHIHKDAQKTLAELNNRNLLTSNSAEIDTKPELEIYADDVRCAHGATISQLDETALYYLQSRGISPAQARVMLSFGFINELLQGLPHEDIKTALGTHLSALFAADRALVSDVALADVDAVEKGRA</sequence>
<dbReference type="InterPro" id="IPR037284">
    <property type="entry name" value="SUF_FeS_clus_asmbl_SufBD_sf"/>
</dbReference>
<dbReference type="Proteomes" id="UP000175669">
    <property type="component" value="Unassembled WGS sequence"/>
</dbReference>
<comment type="similarity">
    <text evidence="1">Belongs to the iron-sulfur cluster assembly SufBD family.</text>
</comment>
<evidence type="ECO:0000259" key="2">
    <source>
        <dbReference type="Pfam" id="PF01458"/>
    </source>
</evidence>
<dbReference type="Pfam" id="PF01458">
    <property type="entry name" value="SUFBD_core"/>
    <property type="match status" value="1"/>
</dbReference>
<dbReference type="SUPFAM" id="SSF101960">
    <property type="entry name" value="Stabilizer of iron transporter SufD"/>
    <property type="match status" value="1"/>
</dbReference>
<dbReference type="InterPro" id="IPR011542">
    <property type="entry name" value="SUF_FeS_clus_asmbl_SufD"/>
</dbReference>
<dbReference type="STRING" id="1524254.PHACT_02665"/>
<organism evidence="4 5">
    <name type="scientific">Pseudohongiella acticola</name>
    <dbReference type="NCBI Taxonomy" id="1524254"/>
    <lineage>
        <taxon>Bacteria</taxon>
        <taxon>Pseudomonadati</taxon>
        <taxon>Pseudomonadota</taxon>
        <taxon>Gammaproteobacteria</taxon>
        <taxon>Pseudomonadales</taxon>
        <taxon>Pseudohongiellaceae</taxon>
        <taxon>Pseudohongiella</taxon>
    </lineage>
</organism>
<gene>
    <name evidence="4" type="ORF">PHACT_02665</name>
</gene>
<keyword evidence="5" id="KW-1185">Reference proteome</keyword>
<reference evidence="5" key="1">
    <citation type="submission" date="2016-07" db="EMBL/GenBank/DDBJ databases">
        <authorList>
            <person name="Florea S."/>
            <person name="Webb J.S."/>
            <person name="Jaromczyk J."/>
            <person name="Schardl C.L."/>
        </authorList>
    </citation>
    <scope>NUCLEOTIDE SEQUENCE [LARGE SCALE GENOMIC DNA]</scope>
    <source>
        <strain evidence="5">KCTC 42131</strain>
    </source>
</reference>
<accession>A0A1E8CN70</accession>
<evidence type="ECO:0000313" key="5">
    <source>
        <dbReference type="Proteomes" id="UP000175669"/>
    </source>
</evidence>
<dbReference type="InterPro" id="IPR055346">
    <property type="entry name" value="Fe-S_cluster_assembly_SufBD"/>
</dbReference>
<dbReference type="GO" id="GO:0016226">
    <property type="term" value="P:iron-sulfur cluster assembly"/>
    <property type="evidence" value="ECO:0007669"/>
    <property type="project" value="InterPro"/>
</dbReference>
<dbReference type="PANTHER" id="PTHR43575">
    <property type="entry name" value="PROTEIN ABCI7, CHLOROPLASTIC"/>
    <property type="match status" value="1"/>
</dbReference>
<name>A0A1E8CN70_9GAMM</name>
<dbReference type="EMBL" id="MASR01000001">
    <property type="protein sequence ID" value="OFE13888.1"/>
    <property type="molecule type" value="Genomic_DNA"/>
</dbReference>
<proteinExistence type="inferred from homology"/>
<dbReference type="InterPro" id="IPR045595">
    <property type="entry name" value="SufBD_N"/>
</dbReference>